<evidence type="ECO:0000313" key="5">
    <source>
        <dbReference type="Proteomes" id="UP001201262"/>
    </source>
</evidence>
<feature type="transmembrane region" description="Helical" evidence="2">
    <location>
        <begin position="56"/>
        <end position="77"/>
    </location>
</feature>
<dbReference type="PANTHER" id="PTHR39614:SF2">
    <property type="entry name" value="INTEGRAL MEMBRANE PROTEIN"/>
    <property type="match status" value="1"/>
</dbReference>
<feature type="transmembrane region" description="Helical" evidence="2">
    <location>
        <begin position="137"/>
        <end position="155"/>
    </location>
</feature>
<evidence type="ECO:0000259" key="3">
    <source>
        <dbReference type="Pfam" id="PF20684"/>
    </source>
</evidence>
<dbReference type="AlphaFoldDB" id="A0AAD4PZK2"/>
<feature type="domain" description="Rhodopsin" evidence="3">
    <location>
        <begin position="40"/>
        <end position="273"/>
    </location>
</feature>
<evidence type="ECO:0000313" key="4">
    <source>
        <dbReference type="EMBL" id="KAH8696442.1"/>
    </source>
</evidence>
<gene>
    <name evidence="4" type="ORF">BGW36DRAFT_381025</name>
</gene>
<sequence length="375" mass="41942">MLNLLFRQTTSVVVTADDHGPTIAVAAWFCVVIAVLSTLIRLITRLIIRRMLSIDDFFAIIAMIFHIVECITVSIGVQHGLGKKRDLLTTAQLHSIDKSIYVSDLFYILTTSSAKLSVLELLRYLAIADSHRNIARWTSYAVGIWTVAIIFPSLFRCSPPQVWNLQSDICINMEAYWIGVTPMDILIEAIMLSLPVIMMIGVHINRRKKLMVIGAFSFRIFTVIVTIVRLYYITSSHSNPDLTFAIVKSEIVTQCVLGVSIITACIPYLKPFLDTFSSGMLNAAVRNHHSAHGTQNELYALSIRKGRSNEEETNRLGYSASAFAESRPPVHRGLNVGESDHQMSHPPPSDNRKILVTTEYNIDQTLESTSSWLSS</sequence>
<name>A0AAD4PZK2_9EURO</name>
<dbReference type="Proteomes" id="UP001201262">
    <property type="component" value="Unassembled WGS sequence"/>
</dbReference>
<dbReference type="InterPro" id="IPR049326">
    <property type="entry name" value="Rhodopsin_dom_fungi"/>
</dbReference>
<dbReference type="RefSeq" id="XP_046071378.1">
    <property type="nucleotide sequence ID" value="XM_046216384.1"/>
</dbReference>
<evidence type="ECO:0000256" key="2">
    <source>
        <dbReference type="SAM" id="Phobius"/>
    </source>
</evidence>
<keyword evidence="2" id="KW-1133">Transmembrane helix</keyword>
<accession>A0AAD4PZK2</accession>
<feature type="region of interest" description="Disordered" evidence="1">
    <location>
        <begin position="329"/>
        <end position="353"/>
    </location>
</feature>
<keyword evidence="2" id="KW-0472">Membrane</keyword>
<dbReference type="EMBL" id="JAJTJA010000007">
    <property type="protein sequence ID" value="KAH8696442.1"/>
    <property type="molecule type" value="Genomic_DNA"/>
</dbReference>
<feature type="transmembrane region" description="Helical" evidence="2">
    <location>
        <begin position="175"/>
        <end position="198"/>
    </location>
</feature>
<dbReference type="PANTHER" id="PTHR39614">
    <property type="entry name" value="INTEGRAL MEMBRANE PROTEIN"/>
    <property type="match status" value="1"/>
</dbReference>
<feature type="transmembrane region" description="Helical" evidence="2">
    <location>
        <begin position="105"/>
        <end position="125"/>
    </location>
</feature>
<keyword evidence="2" id="KW-0812">Transmembrane</keyword>
<organism evidence="4 5">
    <name type="scientific">Talaromyces proteolyticus</name>
    <dbReference type="NCBI Taxonomy" id="1131652"/>
    <lineage>
        <taxon>Eukaryota</taxon>
        <taxon>Fungi</taxon>
        <taxon>Dikarya</taxon>
        <taxon>Ascomycota</taxon>
        <taxon>Pezizomycotina</taxon>
        <taxon>Eurotiomycetes</taxon>
        <taxon>Eurotiomycetidae</taxon>
        <taxon>Eurotiales</taxon>
        <taxon>Trichocomaceae</taxon>
        <taxon>Talaromyces</taxon>
        <taxon>Talaromyces sect. Bacilispori</taxon>
    </lineage>
</organism>
<comment type="caution">
    <text evidence="4">The sequence shown here is derived from an EMBL/GenBank/DDBJ whole genome shotgun (WGS) entry which is preliminary data.</text>
</comment>
<evidence type="ECO:0000256" key="1">
    <source>
        <dbReference type="SAM" id="MobiDB-lite"/>
    </source>
</evidence>
<feature type="transmembrane region" description="Helical" evidence="2">
    <location>
        <begin position="210"/>
        <end position="231"/>
    </location>
</feature>
<proteinExistence type="predicted"/>
<feature type="transmembrane region" description="Helical" evidence="2">
    <location>
        <begin position="20"/>
        <end position="44"/>
    </location>
</feature>
<dbReference type="Pfam" id="PF20684">
    <property type="entry name" value="Fung_rhodopsin"/>
    <property type="match status" value="1"/>
</dbReference>
<keyword evidence="5" id="KW-1185">Reference proteome</keyword>
<dbReference type="GeneID" id="70246671"/>
<reference evidence="4" key="1">
    <citation type="submission" date="2021-12" db="EMBL/GenBank/DDBJ databases">
        <title>Convergent genome expansion in fungi linked to evolution of root-endophyte symbiosis.</title>
        <authorList>
            <consortium name="DOE Joint Genome Institute"/>
            <person name="Ke Y.-H."/>
            <person name="Bonito G."/>
            <person name="Liao H.-L."/>
            <person name="Looney B."/>
            <person name="Rojas-Flechas A."/>
            <person name="Nash J."/>
            <person name="Hameed K."/>
            <person name="Schadt C."/>
            <person name="Martin F."/>
            <person name="Crous P.W."/>
            <person name="Miettinen O."/>
            <person name="Magnuson J.K."/>
            <person name="Labbe J."/>
            <person name="Jacobson D."/>
            <person name="Doktycz M.J."/>
            <person name="Veneault-Fourrey C."/>
            <person name="Kuo A."/>
            <person name="Mondo S."/>
            <person name="Calhoun S."/>
            <person name="Riley R."/>
            <person name="Ohm R."/>
            <person name="LaButti K."/>
            <person name="Andreopoulos B."/>
            <person name="Pangilinan J."/>
            <person name="Nolan M."/>
            <person name="Tritt A."/>
            <person name="Clum A."/>
            <person name="Lipzen A."/>
            <person name="Daum C."/>
            <person name="Barry K."/>
            <person name="Grigoriev I.V."/>
            <person name="Vilgalys R."/>
        </authorList>
    </citation>
    <scope>NUCLEOTIDE SEQUENCE</scope>
    <source>
        <strain evidence="4">PMI_201</strain>
    </source>
</reference>
<protein>
    <recommendedName>
        <fullName evidence="3">Rhodopsin domain-containing protein</fullName>
    </recommendedName>
</protein>